<sequence>MREARVTDRVWSALLALRTGVRDQAPSDLWGPAERAAWELYAPLAGGTPGAPFFFAQVGQSLDGRIATVSGDARDVSGREGIRHLHRCRALADAVVIGVRTALADNPRLTVRHVPGRHPARVVLDPRGRLPDDAGLLGDAEAHRIVIQSAPRRRPAGVEVITLPARDHVMKPAAIREALVARGFNRVLVEGGGTTIAHFLEAGLLDRLHVAVAPLIIGAGPSGLRTSPIARLSEALRPRTAVYGLETDVIFDCALEVSGSASRSRWPTSAEESPPVIASSRA</sequence>
<reference evidence="6 7" key="1">
    <citation type="submission" date="2017-08" db="EMBL/GenBank/DDBJ databases">
        <title>Infants hospitalized years apart are colonized by the same room-sourced microbial strains.</title>
        <authorList>
            <person name="Brooks B."/>
            <person name="Olm M.R."/>
            <person name="Firek B.A."/>
            <person name="Baker R."/>
            <person name="Thomas B.C."/>
            <person name="Morowitz M.J."/>
            <person name="Banfield J.F."/>
        </authorList>
    </citation>
    <scope>NUCLEOTIDE SEQUENCE [LARGE SCALE GENOMIC DNA]</scope>
    <source>
        <strain evidence="6">S2_005_002_R2_34</strain>
    </source>
</reference>
<feature type="domain" description="Bacterial bifunctional deaminase-reductase C-terminal" evidence="5">
    <location>
        <begin position="53"/>
        <end position="222"/>
    </location>
</feature>
<evidence type="ECO:0000256" key="3">
    <source>
        <dbReference type="ARBA" id="ARBA00023002"/>
    </source>
</evidence>
<comment type="caution">
    <text evidence="6">The sequence shown here is derived from an EMBL/GenBank/DDBJ whole genome shotgun (WGS) entry which is preliminary data.</text>
</comment>
<dbReference type="GO" id="GO:0008703">
    <property type="term" value="F:5-amino-6-(5-phosphoribosylamino)uracil reductase activity"/>
    <property type="evidence" value="ECO:0007669"/>
    <property type="project" value="InterPro"/>
</dbReference>
<evidence type="ECO:0000259" key="5">
    <source>
        <dbReference type="Pfam" id="PF01872"/>
    </source>
</evidence>
<organism evidence="6 7">
    <name type="scientific">Rhodovulum sulfidophilum</name>
    <name type="common">Rhodobacter sulfidophilus</name>
    <dbReference type="NCBI Taxonomy" id="35806"/>
    <lineage>
        <taxon>Bacteria</taxon>
        <taxon>Pseudomonadati</taxon>
        <taxon>Pseudomonadota</taxon>
        <taxon>Alphaproteobacteria</taxon>
        <taxon>Rhodobacterales</taxon>
        <taxon>Paracoccaceae</taxon>
        <taxon>Rhodovulum</taxon>
    </lineage>
</organism>
<feature type="region of interest" description="Disordered" evidence="4">
    <location>
        <begin position="263"/>
        <end position="282"/>
    </location>
</feature>
<dbReference type="Gene3D" id="3.40.430.10">
    <property type="entry name" value="Dihydrofolate Reductase, subunit A"/>
    <property type="match status" value="1"/>
</dbReference>
<gene>
    <name evidence="6" type="ORF">DI556_07770</name>
</gene>
<name>A0A2W5NAI4_RHOSU</name>
<keyword evidence="3" id="KW-0560">Oxidoreductase</keyword>
<accession>A0A2W5NAI4</accession>
<evidence type="ECO:0000256" key="4">
    <source>
        <dbReference type="SAM" id="MobiDB-lite"/>
    </source>
</evidence>
<dbReference type="PANTHER" id="PTHR38011">
    <property type="entry name" value="DIHYDROFOLATE REDUCTASE FAMILY PROTEIN (AFU_ORTHOLOGUE AFUA_8G06820)"/>
    <property type="match status" value="1"/>
</dbReference>
<evidence type="ECO:0000313" key="6">
    <source>
        <dbReference type="EMBL" id="PZQ50442.1"/>
    </source>
</evidence>
<proteinExistence type="predicted"/>
<dbReference type="PANTHER" id="PTHR38011:SF7">
    <property type="entry name" value="2,5-DIAMINO-6-RIBOSYLAMINO-4(3H)-PYRIMIDINONE 5'-PHOSPHATE REDUCTASE"/>
    <property type="match status" value="1"/>
</dbReference>
<dbReference type="InterPro" id="IPR024072">
    <property type="entry name" value="DHFR-like_dom_sf"/>
</dbReference>
<dbReference type="SUPFAM" id="SSF53597">
    <property type="entry name" value="Dihydrofolate reductase-like"/>
    <property type="match status" value="1"/>
</dbReference>
<dbReference type="AlphaFoldDB" id="A0A2W5NAI4"/>
<dbReference type="InterPro" id="IPR002734">
    <property type="entry name" value="RibDG_C"/>
</dbReference>
<comment type="pathway">
    <text evidence="1">Cofactor biosynthesis; riboflavin biosynthesis.</text>
</comment>
<evidence type="ECO:0000256" key="2">
    <source>
        <dbReference type="ARBA" id="ARBA00022857"/>
    </source>
</evidence>
<dbReference type="Proteomes" id="UP000249185">
    <property type="component" value="Unassembled WGS sequence"/>
</dbReference>
<evidence type="ECO:0000313" key="7">
    <source>
        <dbReference type="Proteomes" id="UP000249185"/>
    </source>
</evidence>
<dbReference type="InterPro" id="IPR050765">
    <property type="entry name" value="Riboflavin_Biosynth_HTPR"/>
</dbReference>
<evidence type="ECO:0000256" key="1">
    <source>
        <dbReference type="ARBA" id="ARBA00005104"/>
    </source>
</evidence>
<dbReference type="EMBL" id="QFPW01000004">
    <property type="protein sequence ID" value="PZQ50442.1"/>
    <property type="molecule type" value="Genomic_DNA"/>
</dbReference>
<dbReference type="GO" id="GO:0009231">
    <property type="term" value="P:riboflavin biosynthetic process"/>
    <property type="evidence" value="ECO:0007669"/>
    <property type="project" value="InterPro"/>
</dbReference>
<keyword evidence="2" id="KW-0521">NADP</keyword>
<protein>
    <submittedName>
        <fullName evidence="6">Riboflavin deaminase</fullName>
    </submittedName>
</protein>
<dbReference type="Pfam" id="PF01872">
    <property type="entry name" value="RibD_C"/>
    <property type="match status" value="1"/>
</dbReference>